<dbReference type="GO" id="GO:0050660">
    <property type="term" value="F:flavin adenine dinucleotide binding"/>
    <property type="evidence" value="ECO:0007669"/>
    <property type="project" value="TreeGrafter"/>
</dbReference>
<keyword evidence="3" id="KW-0285">Flavoprotein</keyword>
<feature type="transmembrane region" description="Helical" evidence="13">
    <location>
        <begin position="74"/>
        <end position="91"/>
    </location>
</feature>
<evidence type="ECO:0000256" key="10">
    <source>
        <dbReference type="ARBA" id="ARBA00023004"/>
    </source>
</evidence>
<keyword evidence="4 13" id="KW-0812">Transmembrane</keyword>
<keyword evidence="9" id="KW-0560">Oxidoreductase</keyword>
<keyword evidence="10" id="KW-0408">Iron</keyword>
<keyword evidence="5" id="KW-0001">2Fe-2S</keyword>
<dbReference type="Pfam" id="PF01794">
    <property type="entry name" value="Ferric_reduct"/>
    <property type="match status" value="1"/>
</dbReference>
<dbReference type="GO" id="GO:0051537">
    <property type="term" value="F:2 iron, 2 sulfur cluster binding"/>
    <property type="evidence" value="ECO:0007669"/>
    <property type="project" value="UniProtKB-KW"/>
</dbReference>
<comment type="caution">
    <text evidence="15">The sequence shown here is derived from an EMBL/GenBank/DDBJ whole genome shotgun (WGS) entry which is preliminary data.</text>
</comment>
<organism evidence="15 16">
    <name type="scientific">Stenotrophomonas pictorum JCM 9942</name>
    <dbReference type="NCBI Taxonomy" id="1236960"/>
    <lineage>
        <taxon>Bacteria</taxon>
        <taxon>Pseudomonadati</taxon>
        <taxon>Pseudomonadota</taxon>
        <taxon>Gammaproteobacteria</taxon>
        <taxon>Lysobacterales</taxon>
        <taxon>Lysobacteraceae</taxon>
        <taxon>Stenotrophomonas</taxon>
    </lineage>
</organism>
<keyword evidence="11" id="KW-0411">Iron-sulfur</keyword>
<feature type="domain" description="FAD-binding FR-type" evidence="14">
    <location>
        <begin position="185"/>
        <end position="293"/>
    </location>
</feature>
<dbReference type="InterPro" id="IPR013130">
    <property type="entry name" value="Fe3_Rdtase_TM_dom"/>
</dbReference>
<evidence type="ECO:0000313" key="15">
    <source>
        <dbReference type="EMBL" id="KRG44330.1"/>
    </source>
</evidence>
<evidence type="ECO:0000256" key="4">
    <source>
        <dbReference type="ARBA" id="ARBA00022692"/>
    </source>
</evidence>
<dbReference type="AlphaFoldDB" id="A0A0R0AQV5"/>
<keyword evidence="6" id="KW-0479">Metal-binding</keyword>
<sequence length="419" mass="45201">MKTAPVLIGLSALSFALVFVDLPAGTRGSMAAVSLASGVAALVMMACAALLGARWKVVESAFGGLDRVYETHKWLGVWALVFASVHLAFKAGMPGWETAAIIELPAPVTRLVRQLSYIALMLIVLLALNRKIPYRTWRWWHKLSGPLFLIVVLHWLSFKSPVALLSPAGVWLTIAAALGAAGAFYKLLLYPFVSNRAEYQVTGVVSGPSAVRLVLSPLGHGIEYRAGQFAFVSFSAPGLHEPHPFTIASAGTRDEPVQFVIRALGDYTQRLVREVSIGMTAEVHAPFGRFMRPAQATAEVWIAGGVGISPFLAWLDDPAARGLERITLFNFQTPGRAFPAAEELAPLAQQRGVDYVPILAGVETPAFQEKFAARVAEAGPSHLQVCFCGPAGLLEEVRKIMAAHGVPNANLSHELFDFR</sequence>
<proteinExistence type="predicted"/>
<keyword evidence="16" id="KW-1185">Reference proteome</keyword>
<feature type="transmembrane region" description="Helical" evidence="13">
    <location>
        <begin position="111"/>
        <end position="128"/>
    </location>
</feature>
<dbReference type="InterPro" id="IPR013112">
    <property type="entry name" value="FAD-bd_8"/>
</dbReference>
<keyword evidence="12 13" id="KW-0472">Membrane</keyword>
<evidence type="ECO:0000256" key="6">
    <source>
        <dbReference type="ARBA" id="ARBA00022723"/>
    </source>
</evidence>
<evidence type="ECO:0000256" key="9">
    <source>
        <dbReference type="ARBA" id="ARBA00023002"/>
    </source>
</evidence>
<evidence type="ECO:0000256" key="13">
    <source>
        <dbReference type="SAM" id="Phobius"/>
    </source>
</evidence>
<evidence type="ECO:0000256" key="11">
    <source>
        <dbReference type="ARBA" id="ARBA00023014"/>
    </source>
</evidence>
<dbReference type="InterPro" id="IPR017927">
    <property type="entry name" value="FAD-bd_FR_type"/>
</dbReference>
<name>A0A0R0AQV5_9GAMM</name>
<dbReference type="EMBL" id="LLXS01000008">
    <property type="protein sequence ID" value="KRG44330.1"/>
    <property type="molecule type" value="Genomic_DNA"/>
</dbReference>
<dbReference type="PANTHER" id="PTHR47354">
    <property type="entry name" value="NADH OXIDOREDUCTASE HCR"/>
    <property type="match status" value="1"/>
</dbReference>
<protein>
    <submittedName>
        <fullName evidence="15">Oxidoreductase</fullName>
    </submittedName>
</protein>
<comment type="cofactor">
    <cofactor evidence="1">
        <name>FAD</name>
        <dbReference type="ChEBI" id="CHEBI:57692"/>
    </cofactor>
</comment>
<evidence type="ECO:0000256" key="7">
    <source>
        <dbReference type="ARBA" id="ARBA00022827"/>
    </source>
</evidence>
<dbReference type="GO" id="GO:0046872">
    <property type="term" value="F:metal ion binding"/>
    <property type="evidence" value="ECO:0007669"/>
    <property type="project" value="UniProtKB-KW"/>
</dbReference>
<dbReference type="PANTHER" id="PTHR47354:SF8">
    <property type="entry name" value="1,2-PHENYLACETYL-COA EPOXIDASE, SUBUNIT E"/>
    <property type="match status" value="1"/>
</dbReference>
<evidence type="ECO:0000256" key="1">
    <source>
        <dbReference type="ARBA" id="ARBA00001974"/>
    </source>
</evidence>
<dbReference type="SUPFAM" id="SSF63380">
    <property type="entry name" value="Riboflavin synthase domain-like"/>
    <property type="match status" value="1"/>
</dbReference>
<dbReference type="OrthoDB" id="9796486at2"/>
<dbReference type="Pfam" id="PF08022">
    <property type="entry name" value="FAD_binding_8"/>
    <property type="match status" value="1"/>
</dbReference>
<keyword evidence="8 13" id="KW-1133">Transmembrane helix</keyword>
<dbReference type="InterPro" id="IPR039261">
    <property type="entry name" value="FNR_nucleotide-bd"/>
</dbReference>
<keyword evidence="7" id="KW-0274">FAD</keyword>
<dbReference type="Gene3D" id="3.40.50.80">
    <property type="entry name" value="Nucleotide-binding domain of ferredoxin-NADP reductase (FNR) module"/>
    <property type="match status" value="1"/>
</dbReference>
<comment type="subcellular location">
    <subcellularLocation>
        <location evidence="2">Membrane</location>
        <topology evidence="2">Multi-pass membrane protein</topology>
    </subcellularLocation>
</comment>
<dbReference type="InterPro" id="IPR050415">
    <property type="entry name" value="MRET"/>
</dbReference>
<evidence type="ECO:0000256" key="5">
    <source>
        <dbReference type="ARBA" id="ARBA00022714"/>
    </source>
</evidence>
<dbReference type="InterPro" id="IPR017938">
    <property type="entry name" value="Riboflavin_synthase-like_b-brl"/>
</dbReference>
<dbReference type="SUPFAM" id="SSF52343">
    <property type="entry name" value="Ferredoxin reductase-like, C-terminal NADP-linked domain"/>
    <property type="match status" value="1"/>
</dbReference>
<feature type="transmembrane region" description="Helical" evidence="13">
    <location>
        <begin position="140"/>
        <end position="158"/>
    </location>
</feature>
<gene>
    <name evidence="15" type="ORF">ARC78_05710</name>
</gene>
<dbReference type="PROSITE" id="PS51384">
    <property type="entry name" value="FAD_FR"/>
    <property type="match status" value="1"/>
</dbReference>
<feature type="transmembrane region" description="Helical" evidence="13">
    <location>
        <begin position="30"/>
        <end position="53"/>
    </location>
</feature>
<feature type="transmembrane region" description="Helical" evidence="13">
    <location>
        <begin position="170"/>
        <end position="189"/>
    </location>
</feature>
<dbReference type="Proteomes" id="UP000050836">
    <property type="component" value="Unassembled WGS sequence"/>
</dbReference>
<dbReference type="PRINTS" id="PR00410">
    <property type="entry name" value="PHEHYDRXLASE"/>
</dbReference>
<evidence type="ECO:0000256" key="8">
    <source>
        <dbReference type="ARBA" id="ARBA00022989"/>
    </source>
</evidence>
<reference evidence="15 16" key="1">
    <citation type="submission" date="2015-10" db="EMBL/GenBank/DDBJ databases">
        <title>Genome sequencing and analysis of members of genus Stenotrophomonas.</title>
        <authorList>
            <person name="Patil P.P."/>
            <person name="Midha S."/>
            <person name="Patil P.B."/>
        </authorList>
    </citation>
    <scope>NUCLEOTIDE SEQUENCE [LARGE SCALE GENOMIC DNA]</scope>
    <source>
        <strain evidence="15 16">JCM 9942</strain>
    </source>
</reference>
<dbReference type="Gene3D" id="2.40.30.10">
    <property type="entry name" value="Translation factors"/>
    <property type="match status" value="1"/>
</dbReference>
<evidence type="ECO:0000256" key="2">
    <source>
        <dbReference type="ARBA" id="ARBA00004141"/>
    </source>
</evidence>
<evidence type="ECO:0000256" key="3">
    <source>
        <dbReference type="ARBA" id="ARBA00022630"/>
    </source>
</evidence>
<dbReference type="CDD" id="cd06198">
    <property type="entry name" value="FNR_like_3"/>
    <property type="match status" value="1"/>
</dbReference>
<dbReference type="GO" id="GO:0016020">
    <property type="term" value="C:membrane"/>
    <property type="evidence" value="ECO:0007669"/>
    <property type="project" value="UniProtKB-SubCell"/>
</dbReference>
<evidence type="ECO:0000313" key="16">
    <source>
        <dbReference type="Proteomes" id="UP000050836"/>
    </source>
</evidence>
<accession>A0A0R0AQV5</accession>
<evidence type="ECO:0000256" key="12">
    <source>
        <dbReference type="ARBA" id="ARBA00023136"/>
    </source>
</evidence>
<dbReference type="GO" id="GO:0016491">
    <property type="term" value="F:oxidoreductase activity"/>
    <property type="evidence" value="ECO:0007669"/>
    <property type="project" value="UniProtKB-KW"/>
</dbReference>
<evidence type="ECO:0000259" key="14">
    <source>
        <dbReference type="PROSITE" id="PS51384"/>
    </source>
</evidence>